<reference evidence="2 3" key="1">
    <citation type="submission" date="2021-01" db="EMBL/GenBank/DDBJ databases">
        <title>Whole genome shotgun sequence of Plantactinospora mayteni NBRC 109088.</title>
        <authorList>
            <person name="Komaki H."/>
            <person name="Tamura T."/>
        </authorList>
    </citation>
    <scope>NUCLEOTIDE SEQUENCE [LARGE SCALE GENOMIC DNA]</scope>
    <source>
        <strain evidence="2 3">NBRC 109088</strain>
    </source>
</reference>
<dbReference type="RefSeq" id="WP_203855163.1">
    <property type="nucleotide sequence ID" value="NZ_BAAAZQ010000003.1"/>
</dbReference>
<evidence type="ECO:0000313" key="2">
    <source>
        <dbReference type="EMBL" id="GIG93477.1"/>
    </source>
</evidence>
<gene>
    <name evidence="2" type="ORF">Pma05_00500</name>
</gene>
<accession>A0ABQ4EFH6</accession>
<evidence type="ECO:0000313" key="3">
    <source>
        <dbReference type="Proteomes" id="UP000621500"/>
    </source>
</evidence>
<proteinExistence type="predicted"/>
<dbReference type="SUPFAM" id="SSF160719">
    <property type="entry name" value="gpW/gp25-like"/>
    <property type="match status" value="1"/>
</dbReference>
<dbReference type="Proteomes" id="UP000621500">
    <property type="component" value="Unassembled WGS sequence"/>
</dbReference>
<evidence type="ECO:0000259" key="1">
    <source>
        <dbReference type="Pfam" id="PF04965"/>
    </source>
</evidence>
<organism evidence="2 3">
    <name type="scientific">Plantactinospora mayteni</name>
    <dbReference type="NCBI Taxonomy" id="566021"/>
    <lineage>
        <taxon>Bacteria</taxon>
        <taxon>Bacillati</taxon>
        <taxon>Actinomycetota</taxon>
        <taxon>Actinomycetes</taxon>
        <taxon>Micromonosporales</taxon>
        <taxon>Micromonosporaceae</taxon>
        <taxon>Plantactinospora</taxon>
    </lineage>
</organism>
<dbReference type="Pfam" id="PF04965">
    <property type="entry name" value="GPW_gp25"/>
    <property type="match status" value="1"/>
</dbReference>
<dbReference type="EMBL" id="BONX01000001">
    <property type="protein sequence ID" value="GIG93477.1"/>
    <property type="molecule type" value="Genomic_DNA"/>
</dbReference>
<protein>
    <recommendedName>
        <fullName evidence="1">IraD/Gp25-like domain-containing protein</fullName>
    </recommendedName>
</protein>
<dbReference type="Gene3D" id="3.10.450.40">
    <property type="match status" value="1"/>
</dbReference>
<comment type="caution">
    <text evidence="2">The sequence shown here is derived from an EMBL/GenBank/DDBJ whole genome shotgun (WGS) entry which is preliminary data.</text>
</comment>
<sequence>MAEQFVGAGWAFPLRVDASGGIALVNREREIVEAIRLILGTAPGERPMRPEFGCGIHDYVFAPADENTAGQVAFEVRAALDRWEPRIEVTDVVVGFDEVTAGTLYIDIRYQVRGTNDPRNLVFPFYVIPSHDGPEVEAT</sequence>
<feature type="domain" description="IraD/Gp25-like" evidence="1">
    <location>
        <begin position="27"/>
        <end position="116"/>
    </location>
</feature>
<keyword evidence="3" id="KW-1185">Reference proteome</keyword>
<dbReference type="InterPro" id="IPR007048">
    <property type="entry name" value="IraD/Gp25-like"/>
</dbReference>
<name>A0ABQ4EFH6_9ACTN</name>